<reference evidence="11" key="1">
    <citation type="submission" date="2019-02" db="EMBL/GenBank/DDBJ databases">
        <title>Genome of the parasitoid wasp Diachasma alloeum, an emerging model for ecological speciation and transitions to asexual reproduction.</title>
        <authorList>
            <person name="Robertson H.M."/>
            <person name="Walden K.K."/>
            <person name="Tvedte E.S."/>
            <person name="Hood G.R."/>
            <person name="Feder J.L."/>
            <person name="Forbes A.A."/>
            <person name="Logsdon J.M."/>
            <person name="Mcelroy K.E."/>
        </authorList>
    </citation>
    <scope>NUCLEOTIDE SEQUENCE [LARGE SCALE GENOMIC DNA]</scope>
    <source>
        <strain evidence="11">Michigan</strain>
    </source>
</reference>
<organism evidence="11 12">
    <name type="scientific">Diachasma alloeum</name>
    <dbReference type="NCBI Taxonomy" id="454923"/>
    <lineage>
        <taxon>Eukaryota</taxon>
        <taxon>Metazoa</taxon>
        <taxon>Ecdysozoa</taxon>
        <taxon>Arthropoda</taxon>
        <taxon>Hexapoda</taxon>
        <taxon>Insecta</taxon>
        <taxon>Pterygota</taxon>
        <taxon>Neoptera</taxon>
        <taxon>Endopterygota</taxon>
        <taxon>Hymenoptera</taxon>
        <taxon>Apocrita</taxon>
        <taxon>Ichneumonoidea</taxon>
        <taxon>Braconidae</taxon>
        <taxon>Opiinae</taxon>
        <taxon>Diachasma</taxon>
    </lineage>
</organism>
<dbReference type="InterPro" id="IPR004117">
    <property type="entry name" value="7tm6_olfct_rcpt"/>
</dbReference>
<sequence>MFGLCQLWSSKFNRSSDDDYHREIQIPRFFLGIIGIWPEHGETRSIRFYVSVTMVTLFAALPRFMGLFTIVNENEFFFQVGVVMYQIYVIFAMLLLHFNSNVGRSILEEMRDNWKTTHSMEDKKVMRHYAEYSRKISLVTVAILSFVSWLNPLIAKAIKGGHSLATVGTVEIPFLPSNPFGDALGNIAFYIARIIAAIPPIGIEPCLTVLIVHTCGQLVILRNRITTYGGKIRHHFGEDISRMCSCLKCLVDSHVKICDFVRRIDGYFHIVLFMRLFVGVIDFVCSGFEASKAITKGEYAHLMTFALFTLLIYSTILISCSMAEMCQQASYALGDAAYSTEWMTKHPRVSQRLTFIIRQSRVPLKFTAGKYFVLSRSLFKECFLTGLSYISTLMTIKLGK</sequence>
<dbReference type="PANTHER" id="PTHR21137:SF35">
    <property type="entry name" value="ODORANT RECEPTOR 19A-RELATED"/>
    <property type="match status" value="1"/>
</dbReference>
<keyword evidence="5 10" id="KW-0552">Olfaction</keyword>
<keyword evidence="6 10" id="KW-1133">Transmembrane helix</keyword>
<evidence type="ECO:0000256" key="3">
    <source>
        <dbReference type="ARBA" id="ARBA00022606"/>
    </source>
</evidence>
<dbReference type="AlphaFoldDB" id="A0A4E0RNE8"/>
<dbReference type="Pfam" id="PF02949">
    <property type="entry name" value="7tm_6"/>
    <property type="match status" value="1"/>
</dbReference>
<keyword evidence="9 10" id="KW-0807">Transducer</keyword>
<comment type="subcellular location">
    <subcellularLocation>
        <location evidence="1 10">Cell membrane</location>
        <topology evidence="1 10">Multi-pass membrane protein</topology>
    </subcellularLocation>
</comment>
<evidence type="ECO:0000256" key="10">
    <source>
        <dbReference type="RuleBase" id="RU351113"/>
    </source>
</evidence>
<feature type="transmembrane region" description="Helical" evidence="10">
    <location>
        <begin position="48"/>
        <end position="70"/>
    </location>
</feature>
<keyword evidence="4 10" id="KW-0812">Transmembrane</keyword>
<evidence type="ECO:0000256" key="8">
    <source>
        <dbReference type="ARBA" id="ARBA00023170"/>
    </source>
</evidence>
<name>A0A4E0RNE8_9HYME</name>
<evidence type="ECO:0000313" key="11">
    <source>
        <dbReference type="EMBL" id="THK32936.1"/>
    </source>
</evidence>
<dbReference type="GO" id="GO:0005886">
    <property type="term" value="C:plasma membrane"/>
    <property type="evidence" value="ECO:0007669"/>
    <property type="project" value="UniProtKB-SubCell"/>
</dbReference>
<feature type="transmembrane region" description="Helical" evidence="10">
    <location>
        <begin position="76"/>
        <end position="96"/>
    </location>
</feature>
<evidence type="ECO:0000256" key="5">
    <source>
        <dbReference type="ARBA" id="ARBA00022725"/>
    </source>
</evidence>
<protein>
    <recommendedName>
        <fullName evidence="10">Odorant receptor</fullName>
    </recommendedName>
</protein>
<gene>
    <name evidence="11" type="primary">Or39</name>
    <name evidence="11" type="ORF">DALL_DALL000107</name>
</gene>
<evidence type="ECO:0000256" key="6">
    <source>
        <dbReference type="ARBA" id="ARBA00022989"/>
    </source>
</evidence>
<feature type="transmembrane region" description="Helical" evidence="10">
    <location>
        <begin position="136"/>
        <end position="154"/>
    </location>
</feature>
<evidence type="ECO:0000256" key="7">
    <source>
        <dbReference type="ARBA" id="ARBA00023136"/>
    </source>
</evidence>
<evidence type="ECO:0000256" key="2">
    <source>
        <dbReference type="ARBA" id="ARBA00022475"/>
    </source>
</evidence>
<proteinExistence type="inferred from homology"/>
<keyword evidence="7 10" id="KW-0472">Membrane</keyword>
<keyword evidence="12" id="KW-1185">Reference proteome</keyword>
<evidence type="ECO:0000256" key="1">
    <source>
        <dbReference type="ARBA" id="ARBA00004651"/>
    </source>
</evidence>
<dbReference type="GO" id="GO:0005549">
    <property type="term" value="F:odorant binding"/>
    <property type="evidence" value="ECO:0007669"/>
    <property type="project" value="InterPro"/>
</dbReference>
<dbReference type="PANTHER" id="PTHR21137">
    <property type="entry name" value="ODORANT RECEPTOR"/>
    <property type="match status" value="1"/>
</dbReference>
<evidence type="ECO:0000313" key="12">
    <source>
        <dbReference type="Proteomes" id="UP000297026"/>
    </source>
</evidence>
<feature type="transmembrane region" description="Helical" evidence="10">
    <location>
        <begin position="300"/>
        <end position="318"/>
    </location>
</feature>
<keyword evidence="8 10" id="KW-0675">Receptor</keyword>
<keyword evidence="2" id="KW-1003">Cell membrane</keyword>
<dbReference type="GO" id="GO:0007165">
    <property type="term" value="P:signal transduction"/>
    <property type="evidence" value="ECO:0007669"/>
    <property type="project" value="UniProtKB-KW"/>
</dbReference>
<dbReference type="Proteomes" id="UP000297026">
    <property type="component" value="Unassembled WGS sequence"/>
</dbReference>
<dbReference type="EMBL" id="ML158583">
    <property type="protein sequence ID" value="THK32936.1"/>
    <property type="molecule type" value="Genomic_DNA"/>
</dbReference>
<accession>A0A4E0RNE8</accession>
<evidence type="ECO:0000256" key="9">
    <source>
        <dbReference type="ARBA" id="ARBA00023224"/>
    </source>
</evidence>
<dbReference type="GO" id="GO:0004984">
    <property type="term" value="F:olfactory receptor activity"/>
    <property type="evidence" value="ECO:0007669"/>
    <property type="project" value="InterPro"/>
</dbReference>
<keyword evidence="3 10" id="KW-0716">Sensory transduction</keyword>
<comment type="caution">
    <text evidence="10">Lacks conserved residue(s) required for the propagation of feature annotation.</text>
</comment>
<evidence type="ECO:0000256" key="4">
    <source>
        <dbReference type="ARBA" id="ARBA00022692"/>
    </source>
</evidence>
<feature type="transmembrane region" description="Helical" evidence="10">
    <location>
        <begin position="266"/>
        <end position="288"/>
    </location>
</feature>
<comment type="similarity">
    <text evidence="10">Belongs to the insect chemoreceptor superfamily. Heteromeric odorant receptor channel (TC 1.A.69) family.</text>
</comment>